<name>A0AAJ3NMM9_9MYCO</name>
<proteinExistence type="predicted"/>
<gene>
    <name evidence="1" type="ORF">AWC23_21745</name>
</gene>
<dbReference type="Gene3D" id="1.10.8.1060">
    <property type="entry name" value="Corynebacterium glutamicum thioredoxin-dependent arsenate reductase, N-terminal domain"/>
    <property type="match status" value="1"/>
</dbReference>
<keyword evidence="2" id="KW-1185">Reference proteome</keyword>
<reference evidence="1 2" key="1">
    <citation type="submission" date="2016-01" db="EMBL/GenBank/DDBJ databases">
        <title>The new phylogeny of the genus Mycobacterium.</title>
        <authorList>
            <person name="Tarcisio F."/>
            <person name="Conor M."/>
            <person name="Antonella G."/>
            <person name="Elisabetta G."/>
            <person name="Giulia F.S."/>
            <person name="Sara T."/>
            <person name="Anna F."/>
            <person name="Clotilde B."/>
            <person name="Roberto B."/>
            <person name="Veronica D.S."/>
            <person name="Fabio R."/>
            <person name="Monica P."/>
            <person name="Olivier J."/>
            <person name="Enrico T."/>
            <person name="Nicola S."/>
        </authorList>
    </citation>
    <scope>NUCLEOTIDE SEQUENCE [LARGE SCALE GENOMIC DNA]</scope>
    <source>
        <strain evidence="1 2">DSM 44616</strain>
    </source>
</reference>
<protein>
    <submittedName>
        <fullName evidence="1">Uncharacterized protein</fullName>
    </submittedName>
</protein>
<organism evidence="1 2">
    <name type="scientific">Mycobacterium saskatchewanense</name>
    <dbReference type="NCBI Taxonomy" id="220927"/>
    <lineage>
        <taxon>Bacteria</taxon>
        <taxon>Bacillati</taxon>
        <taxon>Actinomycetota</taxon>
        <taxon>Actinomycetes</taxon>
        <taxon>Mycobacteriales</taxon>
        <taxon>Mycobacteriaceae</taxon>
        <taxon>Mycobacterium</taxon>
        <taxon>Mycobacterium simiae complex</taxon>
    </lineage>
</organism>
<dbReference type="RefSeq" id="WP_085257578.1">
    <property type="nucleotide sequence ID" value="NZ_AP022573.1"/>
</dbReference>
<dbReference type="EMBL" id="LQPR01000055">
    <property type="protein sequence ID" value="ORW68056.1"/>
    <property type="molecule type" value="Genomic_DNA"/>
</dbReference>
<evidence type="ECO:0000313" key="1">
    <source>
        <dbReference type="EMBL" id="ORW68056.1"/>
    </source>
</evidence>
<comment type="caution">
    <text evidence="1">The sequence shown here is derived from an EMBL/GenBank/DDBJ whole genome shotgun (WGS) entry which is preliminary data.</text>
</comment>
<sequence length="66" mass="7798">MIQISEETLLEDIERRLIGQFPRVAAEVVDELVRHEHARFTASRIRDFVPVLVEKNARDQLRQRSN</sequence>
<accession>A0AAJ3NMM9</accession>
<dbReference type="Proteomes" id="UP000193387">
    <property type="component" value="Unassembled WGS sequence"/>
</dbReference>
<evidence type="ECO:0000313" key="2">
    <source>
        <dbReference type="Proteomes" id="UP000193387"/>
    </source>
</evidence>
<dbReference type="NCBIfam" id="NF046112">
    <property type="entry name" value="MSMEG_6209_Nter"/>
    <property type="match status" value="1"/>
</dbReference>
<dbReference type="AlphaFoldDB" id="A0AAJ3NMM9"/>